<keyword evidence="2" id="KW-1185">Reference proteome</keyword>
<name>A0AA38F8Q2_TAXCH</name>
<dbReference type="AlphaFoldDB" id="A0AA38F8Q2"/>
<comment type="caution">
    <text evidence="1">The sequence shown here is derived from an EMBL/GenBank/DDBJ whole genome shotgun (WGS) entry which is preliminary data.</text>
</comment>
<evidence type="ECO:0000313" key="1">
    <source>
        <dbReference type="EMBL" id="KAH9292840.1"/>
    </source>
</evidence>
<dbReference type="Proteomes" id="UP000824469">
    <property type="component" value="Unassembled WGS sequence"/>
</dbReference>
<proteinExistence type="predicted"/>
<protein>
    <submittedName>
        <fullName evidence="1">Uncharacterized protein</fullName>
    </submittedName>
</protein>
<gene>
    <name evidence="1" type="ORF">KI387_041976</name>
</gene>
<sequence>FLQLEAEFSAVNQEKLQHLYGDQVVQLKTNKLPQGLFTLEDIFSNDDQLRKEKTNISTHEDNYEEISVDDGKNLFLGK</sequence>
<dbReference type="EMBL" id="JAHRHJ020002218">
    <property type="protein sequence ID" value="KAH9292840.1"/>
    <property type="molecule type" value="Genomic_DNA"/>
</dbReference>
<organism evidence="1 2">
    <name type="scientific">Taxus chinensis</name>
    <name type="common">Chinese yew</name>
    <name type="synonym">Taxus wallichiana var. chinensis</name>
    <dbReference type="NCBI Taxonomy" id="29808"/>
    <lineage>
        <taxon>Eukaryota</taxon>
        <taxon>Viridiplantae</taxon>
        <taxon>Streptophyta</taxon>
        <taxon>Embryophyta</taxon>
        <taxon>Tracheophyta</taxon>
        <taxon>Spermatophyta</taxon>
        <taxon>Pinopsida</taxon>
        <taxon>Pinidae</taxon>
        <taxon>Conifers II</taxon>
        <taxon>Cupressales</taxon>
        <taxon>Taxaceae</taxon>
        <taxon>Taxus</taxon>
    </lineage>
</organism>
<evidence type="ECO:0000313" key="2">
    <source>
        <dbReference type="Proteomes" id="UP000824469"/>
    </source>
</evidence>
<feature type="non-terminal residue" evidence="1">
    <location>
        <position position="78"/>
    </location>
</feature>
<reference evidence="1 2" key="1">
    <citation type="journal article" date="2021" name="Nat. Plants">
        <title>The Taxus genome provides insights into paclitaxel biosynthesis.</title>
        <authorList>
            <person name="Xiong X."/>
            <person name="Gou J."/>
            <person name="Liao Q."/>
            <person name="Li Y."/>
            <person name="Zhou Q."/>
            <person name="Bi G."/>
            <person name="Li C."/>
            <person name="Du R."/>
            <person name="Wang X."/>
            <person name="Sun T."/>
            <person name="Guo L."/>
            <person name="Liang H."/>
            <person name="Lu P."/>
            <person name="Wu Y."/>
            <person name="Zhang Z."/>
            <person name="Ro D.K."/>
            <person name="Shang Y."/>
            <person name="Huang S."/>
            <person name="Yan J."/>
        </authorList>
    </citation>
    <scope>NUCLEOTIDE SEQUENCE [LARGE SCALE GENOMIC DNA]</scope>
    <source>
        <strain evidence="1">Ta-2019</strain>
    </source>
</reference>
<accession>A0AA38F8Q2</accession>
<feature type="non-terminal residue" evidence="1">
    <location>
        <position position="1"/>
    </location>
</feature>